<dbReference type="Gene3D" id="1.25.40.10">
    <property type="entry name" value="Tetratricopeptide repeat domain"/>
    <property type="match status" value="4"/>
</dbReference>
<dbReference type="InterPro" id="IPR019734">
    <property type="entry name" value="TPR_rpt"/>
</dbReference>
<dbReference type="Proteomes" id="UP001208651">
    <property type="component" value="Unassembled WGS sequence"/>
</dbReference>
<dbReference type="SUPFAM" id="SSF48452">
    <property type="entry name" value="TPR-like"/>
    <property type="match status" value="3"/>
</dbReference>
<dbReference type="SUPFAM" id="SSF52540">
    <property type="entry name" value="P-loop containing nucleoside triphosphate hydrolases"/>
    <property type="match status" value="1"/>
</dbReference>
<comment type="caution">
    <text evidence="3">The sequence shown here is derived from an EMBL/GenBank/DDBJ whole genome shotgun (WGS) entry which is preliminary data.</text>
</comment>
<dbReference type="Gene3D" id="3.40.50.300">
    <property type="entry name" value="P-loop containing nucleotide triphosphate hydrolases"/>
    <property type="match status" value="1"/>
</dbReference>
<dbReference type="Pfam" id="PF14559">
    <property type="entry name" value="TPR_19"/>
    <property type="match status" value="1"/>
</dbReference>
<dbReference type="PROSITE" id="PS50293">
    <property type="entry name" value="TPR_REGION"/>
    <property type="match status" value="1"/>
</dbReference>
<proteinExistence type="predicted"/>
<dbReference type="InterPro" id="IPR027417">
    <property type="entry name" value="P-loop_NTPase"/>
</dbReference>
<gene>
    <name evidence="3" type="ORF">LZT28_21520</name>
</gene>
<protein>
    <submittedName>
        <fullName evidence="3">Sulfotransferase</fullName>
    </submittedName>
</protein>
<evidence type="ECO:0000313" key="3">
    <source>
        <dbReference type="EMBL" id="MCV3290766.1"/>
    </source>
</evidence>
<organism evidence="3 4">
    <name type="scientific">Aeromonas media</name>
    <dbReference type="NCBI Taxonomy" id="651"/>
    <lineage>
        <taxon>Bacteria</taxon>
        <taxon>Pseudomonadati</taxon>
        <taxon>Pseudomonadota</taxon>
        <taxon>Gammaproteobacteria</taxon>
        <taxon>Aeromonadales</taxon>
        <taxon>Aeromonadaceae</taxon>
        <taxon>Aeromonas</taxon>
    </lineage>
</organism>
<accession>A0AAW5RTK4</accession>
<feature type="repeat" description="TPR" evidence="2">
    <location>
        <begin position="366"/>
        <end position="399"/>
    </location>
</feature>
<evidence type="ECO:0000313" key="4">
    <source>
        <dbReference type="Proteomes" id="UP001208651"/>
    </source>
</evidence>
<dbReference type="SMART" id="SM00028">
    <property type="entry name" value="TPR"/>
    <property type="match status" value="6"/>
</dbReference>
<dbReference type="AlphaFoldDB" id="A0AAW5RTK4"/>
<name>A0AAW5RTK4_AERME</name>
<dbReference type="GO" id="GO:0008476">
    <property type="term" value="F:protein-tyrosine sulfotransferase activity"/>
    <property type="evidence" value="ECO:0007669"/>
    <property type="project" value="InterPro"/>
</dbReference>
<reference evidence="3" key="1">
    <citation type="submission" date="2022-01" db="EMBL/GenBank/DDBJ databases">
        <title>Comparison of Fish pathogen Aeromonas spp.</title>
        <authorList>
            <person name="Dubey S."/>
            <person name="Sorum H."/>
            <person name="Munangandu H.M."/>
        </authorList>
    </citation>
    <scope>NUCLEOTIDE SEQUENCE</scope>
    <source>
        <strain evidence="3">SD/21-15</strain>
    </source>
</reference>
<feature type="repeat" description="TPR" evidence="2">
    <location>
        <begin position="332"/>
        <end position="365"/>
    </location>
</feature>
<dbReference type="InterPro" id="IPR026634">
    <property type="entry name" value="TPST-like"/>
</dbReference>
<dbReference type="Pfam" id="PF13432">
    <property type="entry name" value="TPR_16"/>
    <property type="match status" value="2"/>
</dbReference>
<dbReference type="PANTHER" id="PTHR12788">
    <property type="entry name" value="PROTEIN-TYROSINE SULFOTRANSFERASE 2"/>
    <property type="match status" value="1"/>
</dbReference>
<dbReference type="RefSeq" id="WP_263686592.1">
    <property type="nucleotide sequence ID" value="NZ_JAJVCY010000079.1"/>
</dbReference>
<dbReference type="PANTHER" id="PTHR12788:SF10">
    <property type="entry name" value="PROTEIN-TYROSINE SULFOTRANSFERASE"/>
    <property type="match status" value="1"/>
</dbReference>
<keyword evidence="1" id="KW-0808">Transferase</keyword>
<evidence type="ECO:0000256" key="2">
    <source>
        <dbReference type="PROSITE-ProRule" id="PRU00339"/>
    </source>
</evidence>
<dbReference type="Pfam" id="PF13469">
    <property type="entry name" value="Sulfotransfer_3"/>
    <property type="match status" value="1"/>
</dbReference>
<keyword evidence="2" id="KW-0802">TPR repeat</keyword>
<sequence>MSSLSLLRTLAMQQQFVLLQEACCAPQNPAEQILLALASAQLGELDAARHALAGLDLAALDVDGRVDLAAVQLLLGELDMAQALLEAARHDAPDHALLLARLATCQLRRQQWAAARQLYERSLFLAPNILFYQQLLRLYLQDGAIALGEQLLTRAEDFWEGEQEHWPEPQAAWHGQQLRGLRLELWLAAEEYAAADAWLDEQQRLLGEEDYCGLVRGYAQRLAEQGRHAQAEDALCRGGREYPDHPGLHQHRAELAELQGRSSQAIALLQWAIHLAGQQQQPVLALRLKLVAVATQGQTALAREMATQALEEAQALPPSEHLDGAPRSHWLAEAQVALAGVEAQEQQYDEADARYSQVLQANPQQVPALLGLGQLYLQLGRIEEAVALFERVKELDPVRGYASLINARRFPEDDATLHHLEVLARRPGPEGLVKPGLLLQLAASWEKRQDYAKAFALADEANSASRALLGYDPAAHRQACARIRHAFSRSLYEHRRGIGNDSTLPVFVLGMPRSGTTLIEQMLAGHSQVHGAGELGLIPGVIAGLERWERRVGSGRHYPDCVDDLDAKVIAGITGNLLKELQEYAPGARHVVDKLPHNFENIGLIKLLFPHARIISVRRDPRDIAISNYFTDYAAKHGGMGFAYDLTWIGEQLADHNLLMHHWNQLFPGEILEVSYEDVLADPEREARRMLDYVGVAWEPQVLNFSELQRPVKTASVWQVRQPLYKSSMARWARYEAHLAPLLRGTNARIQWQPIDDMVALPVPGLLETGVARYREEKLDEAEHCFKQLLHHLPEHAAATFMVGLVYVRKGYLAEGIALMHKAHEQCPWHGQWREDLAQAYTLSGEPEKAAQLMRKVPPVAQTALPHNEQEIDEECSW</sequence>
<evidence type="ECO:0000256" key="1">
    <source>
        <dbReference type="ARBA" id="ARBA00022679"/>
    </source>
</evidence>
<dbReference type="PROSITE" id="PS50005">
    <property type="entry name" value="TPR"/>
    <property type="match status" value="2"/>
</dbReference>
<dbReference type="InterPro" id="IPR011990">
    <property type="entry name" value="TPR-like_helical_dom_sf"/>
</dbReference>
<dbReference type="EMBL" id="JAJVCY010000079">
    <property type="protein sequence ID" value="MCV3290766.1"/>
    <property type="molecule type" value="Genomic_DNA"/>
</dbReference>